<dbReference type="InterPro" id="IPR038763">
    <property type="entry name" value="DHH_sf"/>
</dbReference>
<dbReference type="InterPro" id="IPR003156">
    <property type="entry name" value="DHHA1_dom"/>
</dbReference>
<dbReference type="KEGG" id="mzh:Mzhil_0679"/>
<evidence type="ECO:0000259" key="1">
    <source>
        <dbReference type="Pfam" id="PF02272"/>
    </source>
</evidence>
<gene>
    <name evidence="2" type="ordered locus">Mzhil_0679</name>
</gene>
<protein>
    <submittedName>
        <fullName evidence="2">Phosphoesterase DHHA1</fullName>
    </submittedName>
</protein>
<dbReference type="HOGENOM" id="CLU_071985_0_0_2"/>
<sequence>MIGMKSKTQREKPTIIFTHGDSDGICAGAIAKNAYEESDVYFTSPVNLLDKLNNMADGYDNIVICDIAVDERTQAGLMDRLNDLSRHSKVIYIDHHPLPYDEWGSDWFYHDTGSCASELTYRSLKEMLGRDIRRIAIYGAIGDFSDNTDTIRQWSKDWDKRTLYFQAGTLIQAVTFVGRDYNLKRKILNTLSTDVIPSEIPELLDFAKRASVLEEELRLHIKKNVLSLSNISYIVNANGYMSKAAIYAAAYGRKSVGISAEHRSRKDVFDLSIRSRGNVDVNRITRKASRKVGGTGGGHPMAAGARIPEKKLEIFLRIFDDMVEEYSQEIDDREK</sequence>
<dbReference type="EMBL" id="CP002101">
    <property type="protein sequence ID" value="AEH60546.1"/>
    <property type="molecule type" value="Genomic_DNA"/>
</dbReference>
<proteinExistence type="predicted"/>
<reference evidence="2 3" key="1">
    <citation type="submission" date="2010-07" db="EMBL/GenBank/DDBJ databases">
        <title>The complete genome of Methanosalsum zhilinae DSM 4017.</title>
        <authorList>
            <consortium name="US DOE Joint Genome Institute (JGI-PGF)"/>
            <person name="Lucas S."/>
            <person name="Copeland A."/>
            <person name="Lapidus A."/>
            <person name="Glavina del Rio T."/>
            <person name="Dalin E."/>
            <person name="Tice H."/>
            <person name="Bruce D."/>
            <person name="Goodwin L."/>
            <person name="Pitluck S."/>
            <person name="Kyrpides N."/>
            <person name="Mavromatis K."/>
            <person name="Ovchinnikova G."/>
            <person name="Daligault H."/>
            <person name="Detter J.C."/>
            <person name="Han C."/>
            <person name="Tapia R."/>
            <person name="Larimer F."/>
            <person name="Land M."/>
            <person name="Hauser L."/>
            <person name="Markowitz V."/>
            <person name="Cheng J.-F."/>
            <person name="Hugenholtz P."/>
            <person name="Woyke T."/>
            <person name="Wu D."/>
            <person name="Spring S."/>
            <person name="Schueler E."/>
            <person name="Brambilla E."/>
            <person name="Klenk H.-P."/>
            <person name="Eisen J.A."/>
        </authorList>
    </citation>
    <scope>NUCLEOTIDE SEQUENCE [LARGE SCALE GENOMIC DNA]</scope>
    <source>
        <strain evidence="3">DSM 4017 / NBRC 107636 / OCM 62 / WeN5</strain>
    </source>
</reference>
<dbReference type="GO" id="GO:0003676">
    <property type="term" value="F:nucleic acid binding"/>
    <property type="evidence" value="ECO:0007669"/>
    <property type="project" value="InterPro"/>
</dbReference>
<dbReference type="Proteomes" id="UP000006622">
    <property type="component" value="Chromosome"/>
</dbReference>
<dbReference type="InterPro" id="IPR052968">
    <property type="entry name" value="Nucleotide_metab_enz"/>
</dbReference>
<dbReference type="SUPFAM" id="SSF64182">
    <property type="entry name" value="DHH phosphoesterases"/>
    <property type="match status" value="1"/>
</dbReference>
<dbReference type="PANTHER" id="PTHR42146:SF1">
    <property type="entry name" value="OLIGORIBONUCLEASE NRNB"/>
    <property type="match status" value="1"/>
</dbReference>
<evidence type="ECO:0000313" key="2">
    <source>
        <dbReference type="EMBL" id="AEH60546.1"/>
    </source>
</evidence>
<dbReference type="Gene3D" id="3.90.1640.10">
    <property type="entry name" value="inorganic pyrophosphatase (n-terminal core)"/>
    <property type="match status" value="1"/>
</dbReference>
<dbReference type="Pfam" id="PF02272">
    <property type="entry name" value="DHHA1"/>
    <property type="match status" value="1"/>
</dbReference>
<dbReference type="PANTHER" id="PTHR42146">
    <property type="entry name" value="3',5'-CYCLIC-NUCLEOTIDE PHOSPHODIESTERASE"/>
    <property type="match status" value="1"/>
</dbReference>
<keyword evidence="3" id="KW-1185">Reference proteome</keyword>
<dbReference type="STRING" id="679901.Mzhil_0679"/>
<organism evidence="2 3">
    <name type="scientific">Methanosalsum zhilinae (strain DSM 4017 / NBRC 107636 / OCM 62 / WeN5)</name>
    <name type="common">Methanohalophilus zhilinae</name>
    <dbReference type="NCBI Taxonomy" id="679901"/>
    <lineage>
        <taxon>Archaea</taxon>
        <taxon>Methanobacteriati</taxon>
        <taxon>Methanobacteriota</taxon>
        <taxon>Stenosarchaea group</taxon>
        <taxon>Methanomicrobia</taxon>
        <taxon>Methanosarcinales</taxon>
        <taxon>Methanosarcinaceae</taxon>
        <taxon>Methanosalsum</taxon>
    </lineage>
</organism>
<evidence type="ECO:0000313" key="3">
    <source>
        <dbReference type="Proteomes" id="UP000006622"/>
    </source>
</evidence>
<dbReference type="Gene3D" id="3.10.310.30">
    <property type="match status" value="1"/>
</dbReference>
<dbReference type="AlphaFoldDB" id="F7XK81"/>
<name>F7XK81_METZD</name>
<feature type="domain" description="DHHA1" evidence="1">
    <location>
        <begin position="249"/>
        <end position="324"/>
    </location>
</feature>
<accession>F7XK81</accession>